<dbReference type="PIRSF" id="PIRSF029775">
    <property type="entry name" value="Isochor_pyr_lyas"/>
    <property type="match status" value="1"/>
</dbReference>
<dbReference type="Proteomes" id="UP001589891">
    <property type="component" value="Unassembled WGS sequence"/>
</dbReference>
<dbReference type="SUPFAM" id="SSF48600">
    <property type="entry name" value="Chorismate mutase II"/>
    <property type="match status" value="1"/>
</dbReference>
<dbReference type="InterPro" id="IPR008241">
    <property type="entry name" value="Isochorismate_pyruvate-lyase"/>
</dbReference>
<evidence type="ECO:0000256" key="1">
    <source>
        <dbReference type="ARBA" id="ARBA00012404"/>
    </source>
</evidence>
<dbReference type="NCBIfam" id="TIGR01803">
    <property type="entry name" value="CM-like"/>
    <property type="match status" value="1"/>
</dbReference>
<dbReference type="InterPro" id="IPR051331">
    <property type="entry name" value="Chorismate_mutase-related"/>
</dbReference>
<keyword evidence="5" id="KW-1185">Reference proteome</keyword>
<dbReference type="InterPro" id="IPR002701">
    <property type="entry name" value="CM_II_prokaryot"/>
</dbReference>
<dbReference type="PROSITE" id="PS51168">
    <property type="entry name" value="CHORISMATE_MUT_2"/>
    <property type="match status" value="1"/>
</dbReference>
<dbReference type="Pfam" id="PF01817">
    <property type="entry name" value="CM_2"/>
    <property type="match status" value="1"/>
</dbReference>
<keyword evidence="2" id="KW-0413">Isomerase</keyword>
<dbReference type="NCBIfam" id="NF005475">
    <property type="entry name" value="PRK07075.1"/>
    <property type="match status" value="1"/>
</dbReference>
<dbReference type="InterPro" id="IPR036263">
    <property type="entry name" value="Chorismate_II_sf"/>
</dbReference>
<evidence type="ECO:0000313" key="4">
    <source>
        <dbReference type="EMBL" id="MFC0709458.1"/>
    </source>
</evidence>
<comment type="caution">
    <text evidence="4">The sequence shown here is derived from an EMBL/GenBank/DDBJ whole genome shotgun (WGS) entry which is preliminary data.</text>
</comment>
<dbReference type="PANTHER" id="PTHR38041">
    <property type="entry name" value="CHORISMATE MUTASE"/>
    <property type="match status" value="1"/>
</dbReference>
<dbReference type="EC" id="5.4.99.5" evidence="1"/>
<protein>
    <recommendedName>
        <fullName evidence="1">chorismate mutase</fullName>
        <ecNumber evidence="1">5.4.99.5</ecNumber>
    </recommendedName>
</protein>
<dbReference type="SMART" id="SM00830">
    <property type="entry name" value="CM_2"/>
    <property type="match status" value="1"/>
</dbReference>
<dbReference type="RefSeq" id="WP_376944491.1">
    <property type="nucleotide sequence ID" value="NZ_CP171449.1"/>
</dbReference>
<organism evidence="4 5">
    <name type="scientific">Azorhizophilus paspali</name>
    <name type="common">Azotobacter paspali</name>
    <dbReference type="NCBI Taxonomy" id="69963"/>
    <lineage>
        <taxon>Bacteria</taxon>
        <taxon>Pseudomonadati</taxon>
        <taxon>Pseudomonadota</taxon>
        <taxon>Gammaproteobacteria</taxon>
        <taxon>Pseudomonadales</taxon>
        <taxon>Pseudomonadaceae</taxon>
        <taxon>Azorhizophilus</taxon>
    </lineage>
</organism>
<gene>
    <name evidence="4" type="ORF">ACFFGX_07570</name>
</gene>
<evidence type="ECO:0000259" key="3">
    <source>
        <dbReference type="PROSITE" id="PS51168"/>
    </source>
</evidence>
<keyword evidence="4" id="KW-0456">Lyase</keyword>
<evidence type="ECO:0000256" key="2">
    <source>
        <dbReference type="ARBA" id="ARBA00023235"/>
    </source>
</evidence>
<dbReference type="Gene3D" id="1.20.59.10">
    <property type="entry name" value="Chorismate mutase"/>
    <property type="match status" value="1"/>
</dbReference>
<dbReference type="InterPro" id="IPR036979">
    <property type="entry name" value="CM_dom_sf"/>
</dbReference>
<dbReference type="PANTHER" id="PTHR38041:SF1">
    <property type="entry name" value="CHORISMATE MUTASE"/>
    <property type="match status" value="1"/>
</dbReference>
<sequence length="111" mass="12728">MSALKSPRDCTSLNDVRVGIDSLDRQIFEALRQRLEYVKAAAQFKPSEESIPAPERVLTMLAERRELAEAAGYNVAFTEELFRQIIEWNIQQQILHWRATRGQANPTEVQA</sequence>
<evidence type="ECO:0000313" key="5">
    <source>
        <dbReference type="Proteomes" id="UP001589891"/>
    </source>
</evidence>
<dbReference type="GO" id="GO:0043904">
    <property type="term" value="F:isochorismate pyruvate lyase activity"/>
    <property type="evidence" value="ECO:0007669"/>
    <property type="project" value="UniProtKB-EC"/>
</dbReference>
<accession>A0ABV6SJR1</accession>
<name>A0ABV6SJR1_AZOPA</name>
<dbReference type="EMBL" id="JBHLSS010000045">
    <property type="protein sequence ID" value="MFC0709458.1"/>
    <property type="molecule type" value="Genomic_DNA"/>
</dbReference>
<feature type="domain" description="Chorismate mutase" evidence="3">
    <location>
        <begin position="7"/>
        <end position="97"/>
    </location>
</feature>
<proteinExistence type="predicted"/>
<reference evidence="4 5" key="1">
    <citation type="submission" date="2024-09" db="EMBL/GenBank/DDBJ databases">
        <authorList>
            <person name="Sun Q."/>
            <person name="Mori K."/>
        </authorList>
    </citation>
    <scope>NUCLEOTIDE SEQUENCE [LARGE SCALE GENOMIC DNA]</scope>
    <source>
        <strain evidence="4 5">NCAIM B.01794</strain>
    </source>
</reference>